<evidence type="ECO:0000313" key="3">
    <source>
        <dbReference type="EMBL" id="ACF19411.1"/>
    </source>
</evidence>
<dbReference type="Gene3D" id="1.10.274.70">
    <property type="match status" value="1"/>
</dbReference>
<dbReference type="InterPro" id="IPR031913">
    <property type="entry name" value="Spidroin_N"/>
</dbReference>
<evidence type="ECO:0007829" key="4">
    <source>
        <dbReference type="PDB" id="5IZ2"/>
    </source>
</evidence>
<proteinExistence type="evidence at protein level"/>
<feature type="signal peptide" evidence="1">
    <location>
        <begin position="1"/>
        <end position="24"/>
    </location>
</feature>
<feature type="domain" description="Spidroin N-terminal" evidence="2">
    <location>
        <begin position="28"/>
        <end position="152"/>
    </location>
</feature>
<dbReference type="SMR" id="B5SYS5"/>
<reference evidence="4" key="2">
    <citation type="journal article" date="2016" name="J. Biol. Chem.">
        <title>Crystal Structure of the Nephila clavipes Major Ampullate Spidroin 1A N-terminal Domain Reveals Plasticity at the Dimer Interface.</title>
        <authorList>
            <person name="Atkison J.H."/>
            <person name="Parnham S."/>
            <person name="Marcotte W.R."/>
            <person name="Olsen S.K."/>
        </authorList>
    </citation>
    <scope>X-RAY CRYSTALLOGRAPHY (2.02 ANGSTROMS) OF 24-158 AND 155-157</scope>
</reference>
<keyword evidence="1" id="KW-0732">Signal</keyword>
<sequence length="261" mass="24900">MTWTARLALSFLAVICTQSLFAQGQNTPWSSTELADAFINAFMNEAGRTGAFTADQLDDMSTIGDTIKTAMDKMARSNKSSKGKLQALNMAFASSMAEIAAVEQGGLSVDAKTNAIADSLNSAFYQTTGAANPQFVNEIRSLINMFAQSSANEVSYGGGYGGQSAGAAASAAAAGGGGQGGYGNLGGQGAGAAAAAAASAAEQGGYGGLGSQGAGRGGYGGQGAGAAAAAAAAGGAGQGGQGLSGQGAAAAAGGAGQGGYG</sequence>
<dbReference type="PDBsum" id="5IZ2"/>
<evidence type="ECO:0000256" key="1">
    <source>
        <dbReference type="SAM" id="SignalP"/>
    </source>
</evidence>
<feature type="non-terminal residue" evidence="3">
    <location>
        <position position="261"/>
    </location>
</feature>
<feature type="chain" id="PRO_5002837969" evidence="1">
    <location>
        <begin position="25"/>
        <end position="261"/>
    </location>
</feature>
<evidence type="ECO:0007829" key="5">
    <source>
        <dbReference type="PDB" id="7WIO"/>
    </source>
</evidence>
<evidence type="ECO:0000259" key="2">
    <source>
        <dbReference type="Pfam" id="PF16763"/>
    </source>
</evidence>
<name>B5SYS5_TRICX</name>
<dbReference type="PDB" id="5IZ2">
    <property type="method" value="X-ray"/>
    <property type="resolution" value="2.02 A"/>
    <property type="chains" value="A/B=24-158, Z=155-157"/>
</dbReference>
<organism evidence="3">
    <name type="scientific">Trichonephila clavipes</name>
    <name type="common">Golden silk orbweaver</name>
    <name type="synonym">Nephila clavipes</name>
    <dbReference type="NCBI Taxonomy" id="2585209"/>
    <lineage>
        <taxon>Eukaryota</taxon>
        <taxon>Metazoa</taxon>
        <taxon>Ecdysozoa</taxon>
        <taxon>Arthropoda</taxon>
        <taxon>Chelicerata</taxon>
        <taxon>Arachnida</taxon>
        <taxon>Araneae</taxon>
        <taxon>Araneomorphae</taxon>
        <taxon>Entelegynae</taxon>
        <taxon>Araneoidea</taxon>
        <taxon>Nephilidae</taxon>
        <taxon>Trichonephila</taxon>
    </lineage>
</organism>
<dbReference type="InterPro" id="IPR038243">
    <property type="entry name" value="Spidroin_N_sf"/>
</dbReference>
<accession>B5SYS5</accession>
<protein>
    <submittedName>
        <fullName evidence="3">Major ampullate spidroin 1A</fullName>
    </submittedName>
</protein>
<gene>
    <name evidence="3" type="primary">MaSp1A</name>
</gene>
<dbReference type="Pfam" id="PF16763">
    <property type="entry name" value="Spidroin_N"/>
    <property type="match status" value="1"/>
</dbReference>
<dbReference type="EMBL" id="EU599238">
    <property type="protein sequence ID" value="ACF19411.1"/>
    <property type="molecule type" value="Genomic_DNA"/>
</dbReference>
<reference evidence="5" key="3">
    <citation type="journal article" date="2023" name="Biomacromolecules">
        <title>Unusual p&lt;i&gt;K&lt;/i&gt;&lt;sub&gt;a&lt;/sub&gt; Values Mediate the Self-Assembly of Spider Dragline Silk Proteins.</title>
        <authorList>
            <person name="Oktaviani N.A."/>
            <person name="Malay A.D."/>
            <person name="Matsugami A."/>
            <person name="Hayashi F."/>
            <person name="Numata K."/>
        </authorList>
    </citation>
    <scope>STRUCTURE BY NMR OF 24-156</scope>
</reference>
<reference evidence="3" key="1">
    <citation type="journal article" date="2008" name="Insect Mol. Biol.">
        <title>Identification and characterization of multiple Spidroin 1 genes encoding major ampullate silk proteins in Nephila clavipes.</title>
        <authorList>
            <person name="Gaines W.A.IV."/>
            <person name="Marcotte W.R.Jr."/>
        </authorList>
    </citation>
    <scope>NUCLEOTIDE SEQUENCE</scope>
</reference>
<dbReference type="PDB" id="7WIO">
    <property type="method" value="NMR"/>
    <property type="chains" value="A=24-156"/>
</dbReference>
<dbReference type="AlphaFoldDB" id="B5SYS5"/>
<keyword evidence="4 5" id="KW-0002">3D-structure</keyword>